<dbReference type="PANTHER" id="PTHR43528">
    <property type="entry name" value="ALPHA-KETOGLUTARATE PERMEASE"/>
    <property type="match status" value="1"/>
</dbReference>
<dbReference type="PANTHER" id="PTHR43528:SF1">
    <property type="entry name" value="ALPHA-KETOGLUTARATE PERMEASE"/>
    <property type="match status" value="1"/>
</dbReference>
<dbReference type="EMBL" id="CP060138">
    <property type="protein sequence ID" value="QQV74837.1"/>
    <property type="molecule type" value="Genomic_DNA"/>
</dbReference>
<protein>
    <submittedName>
        <fullName evidence="10">Proline/betaine transporter</fullName>
    </submittedName>
</protein>
<feature type="transmembrane region" description="Helical" evidence="8">
    <location>
        <begin position="285"/>
        <end position="305"/>
    </location>
</feature>
<keyword evidence="2" id="KW-0813">Transport</keyword>
<evidence type="ECO:0000256" key="3">
    <source>
        <dbReference type="ARBA" id="ARBA00022475"/>
    </source>
</evidence>
<evidence type="ECO:0000313" key="10">
    <source>
        <dbReference type="EMBL" id="QQV74837.1"/>
    </source>
</evidence>
<evidence type="ECO:0000256" key="7">
    <source>
        <dbReference type="ARBA" id="ARBA00023136"/>
    </source>
</evidence>
<feature type="transmembrane region" description="Helical" evidence="8">
    <location>
        <begin position="404"/>
        <end position="421"/>
    </location>
</feature>
<proteinExistence type="predicted"/>
<feature type="transmembrane region" description="Helical" evidence="8">
    <location>
        <begin position="340"/>
        <end position="364"/>
    </location>
</feature>
<gene>
    <name evidence="10" type="primary">proP_1</name>
    <name evidence="10" type="ORF">H6P87_00379</name>
</gene>
<feature type="transmembrane region" description="Helical" evidence="8">
    <location>
        <begin position="376"/>
        <end position="398"/>
    </location>
</feature>
<feature type="transmembrane region" description="Helical" evidence="8">
    <location>
        <begin position="187"/>
        <end position="206"/>
    </location>
</feature>
<dbReference type="InterPro" id="IPR036259">
    <property type="entry name" value="MFS_trans_sf"/>
</dbReference>
<feature type="domain" description="Major facilitator superfamily (MFS) profile" evidence="9">
    <location>
        <begin position="18"/>
        <end position="428"/>
    </location>
</feature>
<keyword evidence="5" id="KW-0769">Symport</keyword>
<name>A0A9E6MH18_9RICK</name>
<dbReference type="Proteomes" id="UP000595296">
    <property type="component" value="Chromosome"/>
</dbReference>
<feature type="transmembrane region" description="Helical" evidence="8">
    <location>
        <begin position="317"/>
        <end position="334"/>
    </location>
</feature>
<comment type="subcellular location">
    <subcellularLocation>
        <location evidence="1">Cell inner membrane</location>
        <topology evidence="1">Multi-pass membrane protein</topology>
    </subcellularLocation>
</comment>
<evidence type="ECO:0000313" key="11">
    <source>
        <dbReference type="Proteomes" id="UP000595296"/>
    </source>
</evidence>
<feature type="transmembrane region" description="Helical" evidence="8">
    <location>
        <begin position="55"/>
        <end position="78"/>
    </location>
</feature>
<evidence type="ECO:0000256" key="6">
    <source>
        <dbReference type="ARBA" id="ARBA00022989"/>
    </source>
</evidence>
<evidence type="ECO:0000256" key="8">
    <source>
        <dbReference type="SAM" id="Phobius"/>
    </source>
</evidence>
<evidence type="ECO:0000256" key="1">
    <source>
        <dbReference type="ARBA" id="ARBA00004429"/>
    </source>
</evidence>
<dbReference type="SUPFAM" id="SSF103473">
    <property type="entry name" value="MFS general substrate transporter"/>
    <property type="match status" value="1"/>
</dbReference>
<evidence type="ECO:0000256" key="2">
    <source>
        <dbReference type="ARBA" id="ARBA00022448"/>
    </source>
</evidence>
<keyword evidence="11" id="KW-1185">Reference proteome</keyword>
<feature type="transmembrane region" description="Helical" evidence="8">
    <location>
        <begin position="154"/>
        <end position="181"/>
    </location>
</feature>
<keyword evidence="6 8" id="KW-1133">Transmembrane helix</keyword>
<accession>A0A9E6MH18</accession>
<feature type="transmembrane region" description="Helical" evidence="8">
    <location>
        <begin position="249"/>
        <end position="273"/>
    </location>
</feature>
<dbReference type="Pfam" id="PF07690">
    <property type="entry name" value="MFS_1"/>
    <property type="match status" value="1"/>
</dbReference>
<evidence type="ECO:0000256" key="5">
    <source>
        <dbReference type="ARBA" id="ARBA00022847"/>
    </source>
</evidence>
<keyword evidence="3" id="KW-1003">Cell membrane</keyword>
<dbReference type="InterPro" id="IPR051084">
    <property type="entry name" value="H+-coupled_symporters"/>
</dbReference>
<dbReference type="InterPro" id="IPR020846">
    <property type="entry name" value="MFS_dom"/>
</dbReference>
<organism evidence="10 11">
    <name type="scientific">Rickettsia tillamookensis</name>
    <dbReference type="NCBI Taxonomy" id="2761623"/>
    <lineage>
        <taxon>Bacteria</taxon>
        <taxon>Pseudomonadati</taxon>
        <taxon>Pseudomonadota</taxon>
        <taxon>Alphaproteobacteria</taxon>
        <taxon>Rickettsiales</taxon>
        <taxon>Rickettsiaceae</taxon>
        <taxon>Rickettsieae</taxon>
        <taxon>Rickettsia</taxon>
        <taxon>spotted fever group</taxon>
    </lineage>
</organism>
<feature type="transmembrane region" description="Helical" evidence="8">
    <location>
        <begin position="21"/>
        <end position="43"/>
    </location>
</feature>
<keyword evidence="4 8" id="KW-0812">Transmembrane</keyword>
<sequence>MLGYAQEQRSLNREQKEAVGLLSIGTFLEFFDFMLYLHMAVLLNDLFFPKGNARVAALLAATAFCTTYAVRPLGALVFGYLGDRIGRKSTVIITTSMMALACFTMANLPTYAQIGITASIAITVCRILQGMSSIGEIIGAELYITEITKPPIQYVAVALIEVIAVLGTTAALGIAFLVTFLGLNWRLAFWFGTIIAIVGIVARTTLRETPEFIDARLRIKKKLELASVNEENLKDNIVYKIKVNKKTALSYFLLDCFWPLCAYFTYFYCGGILKNSLGYTAEQVISQNFIVSLLQLFSWIILMQLSYKIYPLKILKIKFFIFIPFVLLIPFLMTNATTPFYIFLIQCFCAMFAPATTPALPIIFKNFPLFKRFISTGMIYALSRASIYIVSSFGLIYLTEYFKYWGLLFIMIPIAIGYWILDWTTSFL</sequence>
<evidence type="ECO:0000256" key="4">
    <source>
        <dbReference type="ARBA" id="ARBA00022692"/>
    </source>
</evidence>
<evidence type="ECO:0000259" key="9">
    <source>
        <dbReference type="PROSITE" id="PS50850"/>
    </source>
</evidence>
<dbReference type="PROSITE" id="PS50850">
    <property type="entry name" value="MFS"/>
    <property type="match status" value="1"/>
</dbReference>
<dbReference type="Gene3D" id="1.20.1250.20">
    <property type="entry name" value="MFS general substrate transporter like domains"/>
    <property type="match status" value="1"/>
</dbReference>
<dbReference type="InterPro" id="IPR011701">
    <property type="entry name" value="MFS"/>
</dbReference>
<reference evidence="10 11" key="1">
    <citation type="journal article" date="2021" name="Int. J. Syst. Evol. Microbiol.">
        <title>Characterization of a novel transitional group Rickettsia species (Rickettsia tillamookensis sp. nov.) from the western black-legged tick, Ixodes pacificus.</title>
        <authorList>
            <person name="Gauthier D.T."/>
            <person name="Karpathy S.E."/>
            <person name="Grizzard S.L."/>
            <person name="Batra D."/>
            <person name="Rowe L.A."/>
            <person name="Paddock C.D."/>
        </authorList>
    </citation>
    <scope>NUCLEOTIDE SEQUENCE [LARGE SCALE GENOMIC DNA]</scope>
    <source>
        <strain evidence="10 11">Tillamook 23</strain>
    </source>
</reference>
<keyword evidence="7 8" id="KW-0472">Membrane</keyword>